<dbReference type="GO" id="GO:0031402">
    <property type="term" value="F:sodium ion binding"/>
    <property type="evidence" value="ECO:0007669"/>
    <property type="project" value="UniProtKB-UniRule"/>
</dbReference>
<evidence type="ECO:0000256" key="12">
    <source>
        <dbReference type="ARBA" id="ARBA00033708"/>
    </source>
</evidence>
<dbReference type="PANTHER" id="PTHR48086">
    <property type="entry name" value="SODIUM/PROLINE SYMPORTER-RELATED"/>
    <property type="match status" value="1"/>
</dbReference>
<comment type="subcellular location">
    <subcellularLocation>
        <location evidence="14">Cell inner membrane</location>
        <topology evidence="14">Multi-pass membrane protein</topology>
    </subcellularLocation>
    <subcellularLocation>
        <location evidence="1">Cell membrane</location>
        <topology evidence="1">Multi-pass membrane protein</topology>
    </subcellularLocation>
</comment>
<evidence type="ECO:0000256" key="1">
    <source>
        <dbReference type="ARBA" id="ARBA00004651"/>
    </source>
</evidence>
<comment type="function">
    <text evidence="14">Catalyzes the sodium-dependent uptake of extracellular L-proline.</text>
</comment>
<feature type="transmembrane region" description="Helical" evidence="14">
    <location>
        <begin position="418"/>
        <end position="437"/>
    </location>
</feature>
<feature type="transmembrane region" description="Helical" evidence="14">
    <location>
        <begin position="443"/>
        <end position="463"/>
    </location>
</feature>
<evidence type="ECO:0000256" key="14">
    <source>
        <dbReference type="RuleBase" id="RU366012"/>
    </source>
</evidence>
<accession>A0A1H2R3P9</accession>
<evidence type="ECO:0000313" key="15">
    <source>
        <dbReference type="EMBL" id="SDW13319.1"/>
    </source>
</evidence>
<keyword evidence="6 14" id="KW-0769">Symport</keyword>
<keyword evidence="5 14" id="KW-0812">Transmembrane</keyword>
<feature type="transmembrane region" description="Helical" evidence="14">
    <location>
        <begin position="234"/>
        <end position="260"/>
    </location>
</feature>
<dbReference type="PROSITE" id="PS50283">
    <property type="entry name" value="NA_SOLUT_SYMP_3"/>
    <property type="match status" value="1"/>
</dbReference>
<gene>
    <name evidence="15" type="ORF">SAMN04487960_101389</name>
</gene>
<feature type="transmembrane region" description="Helical" evidence="14">
    <location>
        <begin position="155"/>
        <end position="180"/>
    </location>
</feature>
<evidence type="ECO:0000256" key="9">
    <source>
        <dbReference type="ARBA" id="ARBA00023065"/>
    </source>
</evidence>
<feature type="transmembrane region" description="Helical" evidence="14">
    <location>
        <begin position="322"/>
        <end position="346"/>
    </location>
</feature>
<evidence type="ECO:0000256" key="5">
    <source>
        <dbReference type="ARBA" id="ARBA00022692"/>
    </source>
</evidence>
<dbReference type="CDD" id="cd11475">
    <property type="entry name" value="SLC5sbd_PutP"/>
    <property type="match status" value="1"/>
</dbReference>
<keyword evidence="4" id="KW-1003">Cell membrane</keyword>
<dbReference type="Pfam" id="PF00474">
    <property type="entry name" value="SSF"/>
    <property type="match status" value="1"/>
</dbReference>
<evidence type="ECO:0000256" key="11">
    <source>
        <dbReference type="ARBA" id="ARBA00023201"/>
    </source>
</evidence>
<evidence type="ECO:0000256" key="6">
    <source>
        <dbReference type="ARBA" id="ARBA00022847"/>
    </source>
</evidence>
<dbReference type="AlphaFoldDB" id="A0A1H2R3P9"/>
<dbReference type="InterPro" id="IPR050277">
    <property type="entry name" value="Sodium:Solute_Symporter"/>
</dbReference>
<protein>
    <recommendedName>
        <fullName evidence="14">Sodium/proline symporter</fullName>
    </recommendedName>
    <alternativeName>
        <fullName evidence="14">Proline permease</fullName>
    </alternativeName>
</protein>
<dbReference type="InterPro" id="IPR011851">
    <property type="entry name" value="Na/Pro_symporter"/>
</dbReference>
<dbReference type="GO" id="GO:0005298">
    <property type="term" value="F:proline:sodium symporter activity"/>
    <property type="evidence" value="ECO:0007669"/>
    <property type="project" value="UniProtKB-UniRule"/>
</dbReference>
<dbReference type="PANTHER" id="PTHR48086:SF3">
    <property type="entry name" value="SODIUM_PROLINE SYMPORTER"/>
    <property type="match status" value="1"/>
</dbReference>
<evidence type="ECO:0000256" key="10">
    <source>
        <dbReference type="ARBA" id="ARBA00023136"/>
    </source>
</evidence>
<feature type="transmembrane region" description="Helical" evidence="14">
    <location>
        <begin position="192"/>
        <end position="214"/>
    </location>
</feature>
<keyword evidence="14" id="KW-0029">Amino-acid transport</keyword>
<evidence type="ECO:0000256" key="4">
    <source>
        <dbReference type="ARBA" id="ARBA00022475"/>
    </source>
</evidence>
<evidence type="ECO:0000313" key="16">
    <source>
        <dbReference type="Proteomes" id="UP000199675"/>
    </source>
</evidence>
<dbReference type="InterPro" id="IPR038377">
    <property type="entry name" value="Na/Glc_symporter_sf"/>
</dbReference>
<evidence type="ECO:0000256" key="3">
    <source>
        <dbReference type="ARBA" id="ARBA00022448"/>
    </source>
</evidence>
<evidence type="ECO:0000256" key="13">
    <source>
        <dbReference type="RuleBase" id="RU362091"/>
    </source>
</evidence>
<dbReference type="GO" id="GO:0005886">
    <property type="term" value="C:plasma membrane"/>
    <property type="evidence" value="ECO:0007669"/>
    <property type="project" value="UniProtKB-SubCell"/>
</dbReference>
<keyword evidence="3 14" id="KW-0813">Transport</keyword>
<dbReference type="Gene3D" id="1.20.1730.10">
    <property type="entry name" value="Sodium/glucose cotransporter"/>
    <property type="match status" value="1"/>
</dbReference>
<dbReference type="GO" id="GO:0015824">
    <property type="term" value="P:proline transport"/>
    <property type="evidence" value="ECO:0007669"/>
    <property type="project" value="UniProtKB-UniRule"/>
</dbReference>
<keyword evidence="10 14" id="KW-0472">Membrane</keyword>
<dbReference type="STRING" id="488533.SAMN04487960_101389"/>
<dbReference type="EMBL" id="FNNE01000001">
    <property type="protein sequence ID" value="SDW13319.1"/>
    <property type="molecule type" value="Genomic_DNA"/>
</dbReference>
<dbReference type="InterPro" id="IPR001734">
    <property type="entry name" value="Na/solute_symporter"/>
</dbReference>
<name>A0A1H2R3P9_9GAMM</name>
<feature type="transmembrane region" description="Helical" evidence="14">
    <location>
        <begin position="60"/>
        <end position="90"/>
    </location>
</feature>
<feature type="transmembrane region" description="Helical" evidence="14">
    <location>
        <begin position="125"/>
        <end position="143"/>
    </location>
</feature>
<feature type="transmembrane region" description="Helical" evidence="14">
    <location>
        <begin position="6"/>
        <end position="24"/>
    </location>
</feature>
<feature type="transmembrane region" description="Helical" evidence="14">
    <location>
        <begin position="391"/>
        <end position="411"/>
    </location>
</feature>
<keyword evidence="14" id="KW-0997">Cell inner membrane</keyword>
<keyword evidence="16" id="KW-1185">Reference proteome</keyword>
<reference evidence="15 16" key="1">
    <citation type="submission" date="2016-10" db="EMBL/GenBank/DDBJ databases">
        <authorList>
            <person name="de Groot N.N."/>
        </authorList>
    </citation>
    <scope>NUCLEOTIDE SEQUENCE [LARGE SCALE GENOMIC DNA]</scope>
    <source>
        <strain evidence="15 16">CGMCC 1.7059</strain>
    </source>
</reference>
<dbReference type="Proteomes" id="UP000199675">
    <property type="component" value="Unassembled WGS sequence"/>
</dbReference>
<evidence type="ECO:0000256" key="7">
    <source>
        <dbReference type="ARBA" id="ARBA00022989"/>
    </source>
</evidence>
<proteinExistence type="inferred from homology"/>
<comment type="similarity">
    <text evidence="2 13">Belongs to the sodium:solute symporter (SSF) (TC 2.A.21) family.</text>
</comment>
<organism evidence="15 16">
    <name type="scientific">Marinobacter mobilis</name>
    <dbReference type="NCBI Taxonomy" id="488533"/>
    <lineage>
        <taxon>Bacteria</taxon>
        <taxon>Pseudomonadati</taxon>
        <taxon>Pseudomonadota</taxon>
        <taxon>Gammaproteobacteria</taxon>
        <taxon>Pseudomonadales</taxon>
        <taxon>Marinobacteraceae</taxon>
        <taxon>Marinobacter</taxon>
    </lineage>
</organism>
<feature type="transmembrane region" description="Helical" evidence="14">
    <location>
        <begin position="281"/>
        <end position="302"/>
    </location>
</feature>
<comment type="catalytic activity">
    <reaction evidence="12">
        <text>L-proline(in) + Na(+)(in) = L-proline(out) + Na(+)(out)</text>
        <dbReference type="Rhea" id="RHEA:28967"/>
        <dbReference type="ChEBI" id="CHEBI:29101"/>
        <dbReference type="ChEBI" id="CHEBI:60039"/>
    </reaction>
</comment>
<feature type="transmembrane region" description="Helical" evidence="14">
    <location>
        <begin position="367"/>
        <end position="385"/>
    </location>
</feature>
<sequence length="471" mass="50490">MIDMTITAYSFIVILLVFLGIGLSSIRRKHHDVNDYLTAGYTTAPWLIGLSSVATNNSGYMFIGLVGYTWVAGVSAYWLALGWLVGDWLVWQGFHQRLRAYSEDHPVNTIPALTALNPAMESSPLRVVSALITLVFLTVYAAAQLKAGGKALEAMFHWPIWLGVGIGALAVLLYSFAGGLRASIWTDVAQSFVMLFGMVTLCVAGMIHAGPPWVLADTLASIDPVLMEWQPPNLAFGFVSFLLGWLAAGVGAIGQPHILVRTIALRSPEDVPAARRVYFGWYLPFAVLTVTVGLYARAILGAEVADPELALPIMADELLPEVLTGMVIAAIFAATLSTADSMLLSCSAAISQDLIPRFGQSYIRTKFGTLGITLVALVIAILAPANVFTLVVFAWSALGGTLGPVIVLRVFKARLSRATALAMMAGAMVTLLAWQALGYSGAMYELLPAFVVSFGIYGVLRLFNPKEAIDA</sequence>
<evidence type="ECO:0000256" key="2">
    <source>
        <dbReference type="ARBA" id="ARBA00006434"/>
    </source>
</evidence>
<keyword evidence="7 14" id="KW-1133">Transmembrane helix</keyword>
<evidence type="ECO:0000256" key="8">
    <source>
        <dbReference type="ARBA" id="ARBA00023053"/>
    </source>
</evidence>
<feature type="transmembrane region" description="Helical" evidence="14">
    <location>
        <begin position="36"/>
        <end position="54"/>
    </location>
</feature>
<keyword evidence="11 14" id="KW-0739">Sodium transport</keyword>
<keyword evidence="8 14" id="KW-0915">Sodium</keyword>
<keyword evidence="9 14" id="KW-0406">Ion transport</keyword>